<reference evidence="2 3" key="1">
    <citation type="submission" date="2019-10" db="EMBL/GenBank/DDBJ databases">
        <authorList>
            <person name="Palmer J.M."/>
        </authorList>
    </citation>
    <scope>NUCLEOTIDE SEQUENCE [LARGE SCALE GENOMIC DNA]</scope>
    <source>
        <strain evidence="2 3">TWF730</strain>
    </source>
</reference>
<dbReference type="GO" id="GO:0007165">
    <property type="term" value="P:signal transduction"/>
    <property type="evidence" value="ECO:0007669"/>
    <property type="project" value="TreeGrafter"/>
</dbReference>
<dbReference type="SMART" id="SM00220">
    <property type="entry name" value="S_TKc"/>
    <property type="match status" value="1"/>
</dbReference>
<dbReference type="GO" id="GO:0004672">
    <property type="term" value="F:protein kinase activity"/>
    <property type="evidence" value="ECO:0007669"/>
    <property type="project" value="InterPro"/>
</dbReference>
<keyword evidence="3" id="KW-1185">Reference proteome</keyword>
<protein>
    <recommendedName>
        <fullName evidence="1">Protein kinase domain-containing protein</fullName>
    </recommendedName>
</protein>
<evidence type="ECO:0000259" key="1">
    <source>
        <dbReference type="PROSITE" id="PS50011"/>
    </source>
</evidence>
<dbReference type="Proteomes" id="UP001373714">
    <property type="component" value="Unassembled WGS sequence"/>
</dbReference>
<dbReference type="InterPro" id="IPR000719">
    <property type="entry name" value="Prot_kinase_dom"/>
</dbReference>
<accession>A0AAV9V3U6</accession>
<sequence length="463" mass="52735">MAWKLHTVNQGKACSTLFALLYNGPTKLIAAIPKKNYTPKSLENRIIETFSSPQTTAAELASQRKRGTEYLLEAIKIAEDKNYFHKTNLQADSVLYISSENEAFHADLVQESKSYSAFCKLLKPKDSIVQSNNQSNHVALKNKTVSYEEVVYESPLPSWRMTSTKASIASAPDEKFVFKGTSFYQFLVCGEDGFQREIEACYREISMVNHLLLRHPNIIPPAEYLVSVNPVEGGHEEKLICGSLYTFYGKGSLADILDKTVDEGIRLPLNLKAKWCYQLCSAMAHVHFKAKCWHQDLKAPNVILDDDDNVLIVDWEQCGANPFIVAPEADGFSEVHELDVEVNGRRQLEYTRYEGPERYNEPYSDSGWNVFPEWNTKYPRASELAEVYSLGKTMWVLLEQVGLENQPGVTDYSTQTVHWSSASEDIPESWKHMIQLSIADDPNDRPLMADLLKFWEKQWQSFN</sequence>
<dbReference type="PROSITE" id="PS00108">
    <property type="entry name" value="PROTEIN_KINASE_ST"/>
    <property type="match status" value="1"/>
</dbReference>
<dbReference type="GO" id="GO:0005737">
    <property type="term" value="C:cytoplasm"/>
    <property type="evidence" value="ECO:0007669"/>
    <property type="project" value="TreeGrafter"/>
</dbReference>
<dbReference type="Pfam" id="PF00069">
    <property type="entry name" value="Pkinase"/>
    <property type="match status" value="1"/>
</dbReference>
<dbReference type="AlphaFoldDB" id="A0AAV9V3U6"/>
<evidence type="ECO:0000313" key="2">
    <source>
        <dbReference type="EMBL" id="KAK6352246.1"/>
    </source>
</evidence>
<organism evidence="2 3">
    <name type="scientific">Orbilia blumenaviensis</name>
    <dbReference type="NCBI Taxonomy" id="1796055"/>
    <lineage>
        <taxon>Eukaryota</taxon>
        <taxon>Fungi</taxon>
        <taxon>Dikarya</taxon>
        <taxon>Ascomycota</taxon>
        <taxon>Pezizomycotina</taxon>
        <taxon>Orbiliomycetes</taxon>
        <taxon>Orbiliales</taxon>
        <taxon>Orbiliaceae</taxon>
        <taxon>Orbilia</taxon>
    </lineage>
</organism>
<dbReference type="Gene3D" id="1.10.510.10">
    <property type="entry name" value="Transferase(Phosphotransferase) domain 1"/>
    <property type="match status" value="1"/>
</dbReference>
<dbReference type="InterPro" id="IPR050167">
    <property type="entry name" value="Ser_Thr_protein_kinase"/>
</dbReference>
<dbReference type="InterPro" id="IPR008271">
    <property type="entry name" value="Ser/Thr_kinase_AS"/>
</dbReference>
<dbReference type="EMBL" id="JAVHNS010000006">
    <property type="protein sequence ID" value="KAK6352246.1"/>
    <property type="molecule type" value="Genomic_DNA"/>
</dbReference>
<dbReference type="GO" id="GO:0005524">
    <property type="term" value="F:ATP binding"/>
    <property type="evidence" value="ECO:0007669"/>
    <property type="project" value="InterPro"/>
</dbReference>
<gene>
    <name evidence="2" type="ORF">TWF730_009077</name>
</gene>
<feature type="domain" description="Protein kinase" evidence="1">
    <location>
        <begin position="107"/>
        <end position="463"/>
    </location>
</feature>
<dbReference type="PROSITE" id="PS50011">
    <property type="entry name" value="PROTEIN_KINASE_DOM"/>
    <property type="match status" value="1"/>
</dbReference>
<dbReference type="InterPro" id="IPR011009">
    <property type="entry name" value="Kinase-like_dom_sf"/>
</dbReference>
<name>A0AAV9V3U6_9PEZI</name>
<proteinExistence type="predicted"/>
<dbReference type="SUPFAM" id="SSF56112">
    <property type="entry name" value="Protein kinase-like (PK-like)"/>
    <property type="match status" value="1"/>
</dbReference>
<comment type="caution">
    <text evidence="2">The sequence shown here is derived from an EMBL/GenBank/DDBJ whole genome shotgun (WGS) entry which is preliminary data.</text>
</comment>
<evidence type="ECO:0000313" key="3">
    <source>
        <dbReference type="Proteomes" id="UP001373714"/>
    </source>
</evidence>
<dbReference type="PANTHER" id="PTHR23257">
    <property type="entry name" value="SERINE-THREONINE PROTEIN KINASE"/>
    <property type="match status" value="1"/>
</dbReference>